<dbReference type="Proteomes" id="UP001150925">
    <property type="component" value="Unassembled WGS sequence"/>
</dbReference>
<reference evidence="3" key="1">
    <citation type="submission" date="2022-07" db="EMBL/GenBank/DDBJ databases">
        <title>Phylogenomic reconstructions and comparative analyses of Kickxellomycotina fungi.</title>
        <authorList>
            <person name="Reynolds N.K."/>
            <person name="Stajich J.E."/>
            <person name="Barry K."/>
            <person name="Grigoriev I.V."/>
            <person name="Crous P."/>
            <person name="Smith M.E."/>
        </authorList>
    </citation>
    <scope>NUCLEOTIDE SEQUENCE</scope>
    <source>
        <strain evidence="3">RSA 1196</strain>
    </source>
</reference>
<keyword evidence="4" id="KW-1185">Reference proteome</keyword>
<feature type="region of interest" description="Disordered" evidence="2">
    <location>
        <begin position="880"/>
        <end position="924"/>
    </location>
</feature>
<evidence type="ECO:0000256" key="2">
    <source>
        <dbReference type="SAM" id="MobiDB-lite"/>
    </source>
</evidence>
<sequence length="1007" mass="111550">MVASETQIKLPEPTNDSPRTSSTFRQLRRQLSTVLRSNSPSEPRKPSERSLRKKSSASTSTNGGGGGWLFRQRSILSLSSHNSESQTNGQAGSQPSRIHKRHTMTSLVDQDNRSLRRIPSSSAASHHRGEGARVEVRDRDSMARGLAQNQSIVNSAAASAQASARITFHDVSPEESIPVATPLQAHPEFQAYDQRLTQRITQLENAIYERDTVISELSTQVHDLTLNLDHIQNRHLKVVRPIKTLFYQLPVFSPDTSFIPPRAVTEWVDQEQASQRENVTRYLEGPSLLNSMGTAATTASNSRASLQLLSNSRHSSVEYNPVISSPRPAVDAHVHTTTTVGHRTSTTLTLSTVTTWNPAAIRAGNCQYLGPNDEVHQTVNMEQATMTTSKILDLNQLVLPDQLPRCMFSFAEFVERIDTMIRENSSLRNRLYQLEQVRKELDQVQDQLYRDREVLLIQREQLYEERDSLWQEKRTLLEKVAELESTTGSQCGKVSDSGVALEEDDDDDGERMEDMVTATEGSVGRTDQDSLTGDSSRSSVDYERPVKLSPKFQPEEVAGESEILRIDSVDGPPGEECKDDTDSGADMSNPDVEPAHGAVSNTSTAALVAEDEGKPPGVVRPPSVVVSVGTTEHVKPVVMDVSSSMFRRMSLQRRNRLLHLEEPAPRSPVRPAGLCTRKRSSTITPFLSFDQESRALCPSLSHKRPLRFSGTLQPFTRLSNTGRPTGLPLTPKVIHLDPVETSNNISTMNYTKPSSLSNHRGVFLERVGETHNGQEPLPELPSSLEVDQPVHSTRPISVCFGTQSMSSFAPLSSALPPQGESTALPSRDHKQDCQGKPRASRRYSDSCLFSSQKASTVVRAARTGDASVIVYPRWAVVDSYQEDSTEPGATSSEALHSEKEEEEDEKKVEEQSVFCGSSPKPSDQLASTLLTTKLSIPESITSACMTPSELPLPIGNPPVGSSDLLQELVSQNELIQEWHHRLEEEARRLEDALRMMELEDYQEYENE</sequence>
<feature type="region of interest" description="Disordered" evidence="2">
    <location>
        <begin position="485"/>
        <end position="586"/>
    </location>
</feature>
<feature type="compositionally biased region" description="Polar residues" evidence="2">
    <location>
        <begin position="529"/>
        <end position="539"/>
    </location>
</feature>
<evidence type="ECO:0000256" key="1">
    <source>
        <dbReference type="SAM" id="Coils"/>
    </source>
</evidence>
<accession>A0A9W8AP76</accession>
<feature type="compositionally biased region" description="Basic and acidic residues" evidence="2">
    <location>
        <begin position="826"/>
        <end position="835"/>
    </location>
</feature>
<proteinExistence type="predicted"/>
<feature type="compositionally biased region" description="Basic and acidic residues" evidence="2">
    <location>
        <begin position="895"/>
        <end position="910"/>
    </location>
</feature>
<keyword evidence="1" id="KW-0175">Coiled coil</keyword>
<protein>
    <submittedName>
        <fullName evidence="3">Uncharacterized protein</fullName>
    </submittedName>
</protein>
<comment type="caution">
    <text evidence="3">The sequence shown here is derived from an EMBL/GenBank/DDBJ whole genome shotgun (WGS) entry which is preliminary data.</text>
</comment>
<feature type="coiled-coil region" evidence="1">
    <location>
        <begin position="427"/>
        <end position="454"/>
    </location>
</feature>
<feature type="compositionally biased region" description="Low complexity" evidence="2">
    <location>
        <begin position="74"/>
        <end position="85"/>
    </location>
</feature>
<evidence type="ECO:0000313" key="4">
    <source>
        <dbReference type="Proteomes" id="UP001150925"/>
    </source>
</evidence>
<feature type="region of interest" description="Disordered" evidence="2">
    <location>
        <begin position="1"/>
        <end position="138"/>
    </location>
</feature>
<feature type="compositionally biased region" description="Acidic residues" evidence="2">
    <location>
        <begin position="501"/>
        <end position="511"/>
    </location>
</feature>
<feature type="compositionally biased region" description="Polar residues" evidence="2">
    <location>
        <begin position="86"/>
        <end position="96"/>
    </location>
</feature>
<evidence type="ECO:0000313" key="3">
    <source>
        <dbReference type="EMBL" id="KAJ1962436.1"/>
    </source>
</evidence>
<feature type="compositionally biased region" description="Polar residues" evidence="2">
    <location>
        <begin position="14"/>
        <end position="35"/>
    </location>
</feature>
<organism evidence="3 4">
    <name type="scientific">Dispira parvispora</name>
    <dbReference type="NCBI Taxonomy" id="1520584"/>
    <lineage>
        <taxon>Eukaryota</taxon>
        <taxon>Fungi</taxon>
        <taxon>Fungi incertae sedis</taxon>
        <taxon>Zoopagomycota</taxon>
        <taxon>Kickxellomycotina</taxon>
        <taxon>Dimargaritomycetes</taxon>
        <taxon>Dimargaritales</taxon>
        <taxon>Dimargaritaceae</taxon>
        <taxon>Dispira</taxon>
    </lineage>
</organism>
<dbReference type="AlphaFoldDB" id="A0A9W8AP76"/>
<feature type="compositionally biased region" description="Basic and acidic residues" evidence="2">
    <location>
        <begin position="127"/>
        <end position="138"/>
    </location>
</feature>
<gene>
    <name evidence="3" type="ORF">IWQ62_003528</name>
</gene>
<feature type="region of interest" description="Disordered" evidence="2">
    <location>
        <begin position="810"/>
        <end position="840"/>
    </location>
</feature>
<dbReference type="EMBL" id="JANBPY010000964">
    <property type="protein sequence ID" value="KAJ1962436.1"/>
    <property type="molecule type" value="Genomic_DNA"/>
</dbReference>
<name>A0A9W8AP76_9FUNG</name>
<dbReference type="OrthoDB" id="5577492at2759"/>